<dbReference type="WBParaSite" id="Hba_14721">
    <property type="protein sequence ID" value="Hba_14721"/>
    <property type="gene ID" value="Hba_14721"/>
</dbReference>
<dbReference type="InterPro" id="IPR019791">
    <property type="entry name" value="Haem_peroxidase_animal"/>
</dbReference>
<evidence type="ECO:0000313" key="2">
    <source>
        <dbReference type="Proteomes" id="UP000095283"/>
    </source>
</evidence>
<sequence>MLFRTMDGTCNNLEQPLRGAAYRPYTRLLPTVYDNELSEPVGMFPLNRSTTFELKPKLCTLIFINRSYYNYNNFYLFHRILT</sequence>
<keyword evidence="1" id="KW-0575">Peroxidase</keyword>
<organism evidence="2 3">
    <name type="scientific">Heterorhabditis bacteriophora</name>
    <name type="common">Entomopathogenic nematode worm</name>
    <dbReference type="NCBI Taxonomy" id="37862"/>
    <lineage>
        <taxon>Eukaryota</taxon>
        <taxon>Metazoa</taxon>
        <taxon>Ecdysozoa</taxon>
        <taxon>Nematoda</taxon>
        <taxon>Chromadorea</taxon>
        <taxon>Rhabditida</taxon>
        <taxon>Rhabditina</taxon>
        <taxon>Rhabditomorpha</taxon>
        <taxon>Strongyloidea</taxon>
        <taxon>Heterorhabditidae</taxon>
        <taxon>Heterorhabditis</taxon>
    </lineage>
</organism>
<keyword evidence="1" id="KW-0560">Oxidoreductase</keyword>
<protein>
    <submittedName>
        <fullName evidence="3">Uncharacterized protein</fullName>
    </submittedName>
</protein>
<dbReference type="InterPro" id="IPR010255">
    <property type="entry name" value="Haem_peroxidase_sf"/>
</dbReference>
<dbReference type="Proteomes" id="UP000095283">
    <property type="component" value="Unplaced"/>
</dbReference>
<dbReference type="InterPro" id="IPR037120">
    <property type="entry name" value="Haem_peroxidase_sf_animal"/>
</dbReference>
<dbReference type="GO" id="GO:0004601">
    <property type="term" value="F:peroxidase activity"/>
    <property type="evidence" value="ECO:0007669"/>
    <property type="project" value="UniProtKB-KW"/>
</dbReference>
<dbReference type="GO" id="GO:0020037">
    <property type="term" value="F:heme binding"/>
    <property type="evidence" value="ECO:0007669"/>
    <property type="project" value="InterPro"/>
</dbReference>
<reference evidence="3" key="1">
    <citation type="submission" date="2016-11" db="UniProtKB">
        <authorList>
            <consortium name="WormBaseParasite"/>
        </authorList>
    </citation>
    <scope>IDENTIFICATION</scope>
</reference>
<keyword evidence="2" id="KW-1185">Reference proteome</keyword>
<dbReference type="SUPFAM" id="SSF48113">
    <property type="entry name" value="Heme-dependent peroxidases"/>
    <property type="match status" value="1"/>
</dbReference>
<dbReference type="GO" id="GO:0005615">
    <property type="term" value="C:extracellular space"/>
    <property type="evidence" value="ECO:0007669"/>
    <property type="project" value="TreeGrafter"/>
</dbReference>
<evidence type="ECO:0000256" key="1">
    <source>
        <dbReference type="ARBA" id="ARBA00022559"/>
    </source>
</evidence>
<dbReference type="PROSITE" id="PS50292">
    <property type="entry name" value="PEROXIDASE_3"/>
    <property type="match status" value="1"/>
</dbReference>
<dbReference type="PANTHER" id="PTHR11475">
    <property type="entry name" value="OXIDASE/PEROXIDASE"/>
    <property type="match status" value="1"/>
</dbReference>
<dbReference type="AlphaFoldDB" id="A0A1I7XAK9"/>
<dbReference type="Pfam" id="PF03098">
    <property type="entry name" value="An_peroxidase"/>
    <property type="match status" value="1"/>
</dbReference>
<proteinExistence type="predicted"/>
<accession>A0A1I7XAK9</accession>
<dbReference type="Gene3D" id="1.10.640.10">
    <property type="entry name" value="Haem peroxidase domain superfamily, animal type"/>
    <property type="match status" value="1"/>
</dbReference>
<dbReference type="GO" id="GO:0006979">
    <property type="term" value="P:response to oxidative stress"/>
    <property type="evidence" value="ECO:0007669"/>
    <property type="project" value="InterPro"/>
</dbReference>
<evidence type="ECO:0000313" key="3">
    <source>
        <dbReference type="WBParaSite" id="Hba_14721"/>
    </source>
</evidence>
<dbReference type="PANTHER" id="PTHR11475:SF85">
    <property type="entry name" value="SHKT DOMAIN-CONTAINING PROTEIN"/>
    <property type="match status" value="1"/>
</dbReference>
<name>A0A1I7XAK9_HETBA</name>